<evidence type="ECO:0000256" key="2">
    <source>
        <dbReference type="ARBA" id="ARBA00005677"/>
    </source>
</evidence>
<feature type="region of interest" description="Disordered" evidence="7">
    <location>
        <begin position="51"/>
        <end position="76"/>
    </location>
</feature>
<sequence>MYQQISRALCRGQNYLSQSSIHRTTVTPSSNLPTCRFASWSQSSRSLTTAAAATKPARSYTPMSHAPTPPPTKSPEELAGASYIVRRTPSIQLPVYRRFASGGNRQVVLIKKVDGDRKKLLDDLVETLGVSKQDIRLNPTTQHIELKGDYYEKTKSWLLERGF</sequence>
<keyword evidence="9" id="KW-1185">Reference proteome</keyword>
<dbReference type="PANTHER" id="PTHR13477">
    <property type="entry name" value="MITOCHONDRIAL 39S RIBOSOMAL PROTEIN L49"/>
    <property type="match status" value="1"/>
</dbReference>
<dbReference type="PANTHER" id="PTHR13477:SF0">
    <property type="entry name" value="LARGE RIBOSOMAL SUBUNIT PROTEIN ML49"/>
    <property type="match status" value="1"/>
</dbReference>
<comment type="subcellular location">
    <subcellularLocation>
        <location evidence="1">Mitochondrion</location>
    </subcellularLocation>
</comment>
<proteinExistence type="inferred from homology"/>
<organism evidence="8 9">
    <name type="scientific">Metarhizium anisopliae (strain ARSEF 549)</name>
    <dbReference type="NCBI Taxonomy" id="3151832"/>
    <lineage>
        <taxon>Eukaryota</taxon>
        <taxon>Fungi</taxon>
        <taxon>Dikarya</taxon>
        <taxon>Ascomycota</taxon>
        <taxon>Pezizomycotina</taxon>
        <taxon>Sordariomycetes</taxon>
        <taxon>Hypocreomycetidae</taxon>
        <taxon>Hypocreales</taxon>
        <taxon>Clavicipitaceae</taxon>
        <taxon>Metarhizium</taxon>
    </lineage>
</organism>
<name>A0A0B4EYP9_METAF</name>
<reference evidence="8 9" key="1">
    <citation type="journal article" date="2014" name="Proc. Natl. Acad. Sci. U.S.A.">
        <title>Trajectory and genomic determinants of fungal-pathogen speciation and host adaptation.</title>
        <authorList>
            <person name="Hu X."/>
            <person name="Xiao G."/>
            <person name="Zheng P."/>
            <person name="Shang Y."/>
            <person name="Su Y."/>
            <person name="Zhang X."/>
            <person name="Liu X."/>
            <person name="Zhan S."/>
            <person name="St Leger R.J."/>
            <person name="Wang C."/>
        </authorList>
    </citation>
    <scope>NUCLEOTIDE SEQUENCE [LARGE SCALE GENOMIC DNA]</scope>
    <source>
        <strain evidence="8 9">ARSEF 549</strain>
    </source>
</reference>
<evidence type="ECO:0000256" key="1">
    <source>
        <dbReference type="ARBA" id="ARBA00004173"/>
    </source>
</evidence>
<dbReference type="GO" id="GO:0005762">
    <property type="term" value="C:mitochondrial large ribosomal subunit"/>
    <property type="evidence" value="ECO:0007669"/>
    <property type="project" value="TreeGrafter"/>
</dbReference>
<dbReference type="GO" id="GO:0006412">
    <property type="term" value="P:translation"/>
    <property type="evidence" value="ECO:0007669"/>
    <property type="project" value="InterPro"/>
</dbReference>
<dbReference type="EMBL" id="AZNF01000017">
    <property type="protein sequence ID" value="KID60812.1"/>
    <property type="molecule type" value="Genomic_DNA"/>
</dbReference>
<accession>A0A0B4EYP9</accession>
<evidence type="ECO:0000256" key="5">
    <source>
        <dbReference type="ARBA" id="ARBA00023274"/>
    </source>
</evidence>
<evidence type="ECO:0000256" key="6">
    <source>
        <dbReference type="ARBA" id="ARBA00035191"/>
    </source>
</evidence>
<dbReference type="HOGENOM" id="CLU_121541_1_0_1"/>
<dbReference type="Proteomes" id="UP000031186">
    <property type="component" value="Unassembled WGS sequence"/>
</dbReference>
<dbReference type="OrthoDB" id="19439at2759"/>
<evidence type="ECO:0000313" key="9">
    <source>
        <dbReference type="Proteomes" id="UP000031186"/>
    </source>
</evidence>
<comment type="similarity">
    <text evidence="2">Belongs to the mitochondrion-specific ribosomal protein mL49 family.</text>
</comment>
<dbReference type="Pfam" id="PF05046">
    <property type="entry name" value="Img2"/>
    <property type="match status" value="1"/>
</dbReference>
<gene>
    <name evidence="8" type="ORF">MAN_09540</name>
</gene>
<keyword evidence="5" id="KW-0687">Ribonucleoprotein</keyword>
<evidence type="ECO:0000256" key="7">
    <source>
        <dbReference type="SAM" id="MobiDB-lite"/>
    </source>
</evidence>
<evidence type="ECO:0000256" key="3">
    <source>
        <dbReference type="ARBA" id="ARBA00022980"/>
    </source>
</evidence>
<keyword evidence="3" id="KW-0689">Ribosomal protein</keyword>
<evidence type="ECO:0000313" key="8">
    <source>
        <dbReference type="EMBL" id="KID60812.1"/>
    </source>
</evidence>
<dbReference type="AlphaFoldDB" id="A0A0B4EYP9"/>
<keyword evidence="4" id="KW-0496">Mitochondrion</keyword>
<feature type="non-terminal residue" evidence="8">
    <location>
        <position position="1"/>
    </location>
</feature>
<dbReference type="InterPro" id="IPR007740">
    <property type="entry name" value="Ribosomal_mL49"/>
</dbReference>
<comment type="caution">
    <text evidence="8">The sequence shown here is derived from an EMBL/GenBank/DDBJ whole genome shotgun (WGS) entry which is preliminary data.</text>
</comment>
<evidence type="ECO:0000256" key="4">
    <source>
        <dbReference type="ARBA" id="ARBA00023128"/>
    </source>
</evidence>
<dbReference type="VEuPathDB" id="FungiDB:MAN_09540"/>
<protein>
    <recommendedName>
        <fullName evidence="6">Large ribosomal subunit protein mL49</fullName>
    </recommendedName>
</protein>
<dbReference type="GO" id="GO:0003735">
    <property type="term" value="F:structural constituent of ribosome"/>
    <property type="evidence" value="ECO:0007669"/>
    <property type="project" value="InterPro"/>
</dbReference>
<dbReference type="Gene3D" id="3.30.780.10">
    <property type="entry name" value="SUI1-like domain"/>
    <property type="match status" value="1"/>
</dbReference>